<name>A0AA41WNK5_9GAMM</name>
<dbReference type="AlphaFoldDB" id="A0AA41WNK5"/>
<evidence type="ECO:0000313" key="2">
    <source>
        <dbReference type="Proteomes" id="UP001165292"/>
    </source>
</evidence>
<organism evidence="1 2">
    <name type="scientific">Stutzerimonas nitrititolerans</name>
    <dbReference type="NCBI Taxonomy" id="2482751"/>
    <lineage>
        <taxon>Bacteria</taxon>
        <taxon>Pseudomonadati</taxon>
        <taxon>Pseudomonadota</taxon>
        <taxon>Gammaproteobacteria</taxon>
        <taxon>Pseudomonadales</taxon>
        <taxon>Pseudomonadaceae</taxon>
        <taxon>Stutzerimonas</taxon>
    </lineage>
</organism>
<dbReference type="Proteomes" id="UP001165292">
    <property type="component" value="Unassembled WGS sequence"/>
</dbReference>
<reference evidence="1" key="1">
    <citation type="submission" date="2022-06" db="EMBL/GenBank/DDBJ databases">
        <title>Detection of beta-lactamases in bacteria of animal origin.</title>
        <authorList>
            <person name="Mlynarcik P."/>
            <person name="Zdarska V."/>
            <person name="Chudobova H."/>
            <person name="Prochazkova P."/>
            <person name="Hricova K."/>
            <person name="Mezerova K."/>
            <person name="Bardon J."/>
            <person name="Dolejska M."/>
            <person name="Sukkar I."/>
            <person name="Kolar M."/>
        </authorList>
    </citation>
    <scope>NUCLEOTIDE SEQUENCE</scope>
    <source>
        <strain evidence="1">S 300-3</strain>
    </source>
</reference>
<dbReference type="RefSeq" id="WP_158601314.1">
    <property type="nucleotide sequence ID" value="NZ_DALYPK010000008.1"/>
</dbReference>
<evidence type="ECO:0000313" key="1">
    <source>
        <dbReference type="EMBL" id="MCO7545730.1"/>
    </source>
</evidence>
<proteinExistence type="predicted"/>
<comment type="caution">
    <text evidence="1">The sequence shown here is derived from an EMBL/GenBank/DDBJ whole genome shotgun (WGS) entry which is preliminary data.</text>
</comment>
<protein>
    <submittedName>
        <fullName evidence="1">Uncharacterized protein</fullName>
    </submittedName>
</protein>
<dbReference type="EMBL" id="JAMYBS010000015">
    <property type="protein sequence ID" value="MCO7545730.1"/>
    <property type="molecule type" value="Genomic_DNA"/>
</dbReference>
<gene>
    <name evidence="1" type="ORF">NJF43_13295</name>
</gene>
<accession>A0AA41WNK5</accession>
<sequence>MTDPYTAASAHGHEVFAAFEELRLASRMLAHYLEMQVPITQSMLIR</sequence>
<dbReference type="GeneID" id="84611504"/>